<name>A0ACD1G0W8_9EURO</name>
<sequence length="523" mass="57743">MDLHTANGSTLLQNIDQWRELCEPMPTGISPATSSDKFKSPVQFHAIASIHFLSEESASRKGSTLKVAARYLKTPGIISLGGGLPSPEYFPIEKVRVDVSQPAGHQATANGSLATIEASKGDVRNGRGLYDLEVALNYGQAVGSAQLLRFVTEHTEIVHSPLYSDWQCCLTSGTTYAWDATLRMLCQRGDYILMEEYTFSSAQETALPQGLQIAPVPMDDDGLLPERLDEILCSWDVQARGARKPHVLYMVPTGQNPTGRTQPAARRRAIYAVAQRHDLCIIEDEPYYFLQMPTTTTGAEQESSSSELPSHESFLQSLIPSYLSLDVDGRVLRLDSFSKVLAPGLRVGWIVGAERLVERFTRGCETSNQNPSGVSQIIIYKLLDEQWGHAGYLDWLMQLQQSYRRRRDGMLQACDKYLPREIASWDAPVAGMFHWIRVDWTKHPAVKAGKTPEEIEEAVFHAAVDAGVLVCRGSWFRAGGASIGDNPLFFRTTFAAAGADAISQAISRLGQALRAEYQLDSSV</sequence>
<accession>A0ACD1G0W8</accession>
<reference evidence="1" key="1">
    <citation type="submission" date="2018-02" db="EMBL/GenBank/DDBJ databases">
        <title>The genomes of Aspergillus section Nigri reveals drivers in fungal speciation.</title>
        <authorList>
            <consortium name="DOE Joint Genome Institute"/>
            <person name="Vesth T.C."/>
            <person name="Nybo J."/>
            <person name="Theobald S."/>
            <person name="Brandl J."/>
            <person name="Frisvad J.C."/>
            <person name="Nielsen K.F."/>
            <person name="Lyhne E.K."/>
            <person name="Kogle M.E."/>
            <person name="Kuo A."/>
            <person name="Riley R."/>
            <person name="Clum A."/>
            <person name="Nolan M."/>
            <person name="Lipzen A."/>
            <person name="Salamov A."/>
            <person name="Henrissat B."/>
            <person name="Wiebenga A."/>
            <person name="De vries R.P."/>
            <person name="Grigoriev I.V."/>
            <person name="Mortensen U.H."/>
            <person name="Andersen M.R."/>
            <person name="Baker S.E."/>
        </authorList>
    </citation>
    <scope>NUCLEOTIDE SEQUENCE</scope>
    <source>
        <strain evidence="1">CBS 621.78</strain>
    </source>
</reference>
<dbReference type="EMBL" id="KZ825369">
    <property type="protein sequence ID" value="RAH42911.1"/>
    <property type="molecule type" value="Genomic_DNA"/>
</dbReference>
<proteinExistence type="predicted"/>
<keyword evidence="1" id="KW-0032">Aminotransferase</keyword>
<dbReference type="Proteomes" id="UP000249057">
    <property type="component" value="Unassembled WGS sequence"/>
</dbReference>
<evidence type="ECO:0000313" key="1">
    <source>
        <dbReference type="EMBL" id="RAH42911.1"/>
    </source>
</evidence>
<keyword evidence="1" id="KW-0808">Transferase</keyword>
<organism evidence="1 2">
    <name type="scientific">Aspergillus brunneoviolaceus CBS 621.78</name>
    <dbReference type="NCBI Taxonomy" id="1450534"/>
    <lineage>
        <taxon>Eukaryota</taxon>
        <taxon>Fungi</taxon>
        <taxon>Dikarya</taxon>
        <taxon>Ascomycota</taxon>
        <taxon>Pezizomycotina</taxon>
        <taxon>Eurotiomycetes</taxon>
        <taxon>Eurotiomycetidae</taxon>
        <taxon>Eurotiales</taxon>
        <taxon>Aspergillaceae</taxon>
        <taxon>Aspergillus</taxon>
        <taxon>Aspergillus subgen. Circumdati</taxon>
    </lineage>
</organism>
<protein>
    <submittedName>
        <fullName evidence="1">Aromatic amino acid aminotransferase</fullName>
    </submittedName>
</protein>
<keyword evidence="2" id="KW-1185">Reference proteome</keyword>
<evidence type="ECO:0000313" key="2">
    <source>
        <dbReference type="Proteomes" id="UP000249057"/>
    </source>
</evidence>
<gene>
    <name evidence="1" type="ORF">BO95DRAFT_455529</name>
</gene>